<dbReference type="Proteomes" id="UP000282613">
    <property type="component" value="Unassembled WGS sequence"/>
</dbReference>
<proteinExistence type="predicted"/>
<keyword evidence="2" id="KW-1185">Reference proteome</keyword>
<dbReference type="WBParaSite" id="TASK_0000123901-mRNA-1">
    <property type="protein sequence ID" value="TASK_0000123901-mRNA-1"/>
    <property type="gene ID" value="TASK_0000123901"/>
</dbReference>
<protein>
    <submittedName>
        <fullName evidence="1 3">Uncharacterized protein</fullName>
    </submittedName>
</protein>
<reference evidence="1 2" key="2">
    <citation type="submission" date="2018-11" db="EMBL/GenBank/DDBJ databases">
        <authorList>
            <consortium name="Pathogen Informatics"/>
        </authorList>
    </citation>
    <scope>NUCLEOTIDE SEQUENCE [LARGE SCALE GENOMIC DNA]</scope>
</reference>
<gene>
    <name evidence="1" type="ORF">TASK_LOCUS1240</name>
</gene>
<reference evidence="3" key="1">
    <citation type="submission" date="2017-02" db="UniProtKB">
        <authorList>
            <consortium name="WormBaseParasite"/>
        </authorList>
    </citation>
    <scope>IDENTIFICATION</scope>
</reference>
<sequence>MMHISGDADTSSVIDVVRGISTNDAPFIRETGCSICCTCTFSLFLGGNLSLFQSLRAPRPCPRLSSPHLRNSSKARRIDSVIALANAAAAAAAAATTAASRGEVRAKA</sequence>
<name>A0A0R3VV47_TAEAS</name>
<evidence type="ECO:0000313" key="2">
    <source>
        <dbReference type="Proteomes" id="UP000282613"/>
    </source>
</evidence>
<organism evidence="3">
    <name type="scientific">Taenia asiatica</name>
    <name type="common">Asian tapeworm</name>
    <dbReference type="NCBI Taxonomy" id="60517"/>
    <lineage>
        <taxon>Eukaryota</taxon>
        <taxon>Metazoa</taxon>
        <taxon>Spiralia</taxon>
        <taxon>Lophotrochozoa</taxon>
        <taxon>Platyhelminthes</taxon>
        <taxon>Cestoda</taxon>
        <taxon>Eucestoda</taxon>
        <taxon>Cyclophyllidea</taxon>
        <taxon>Taeniidae</taxon>
        <taxon>Taenia</taxon>
    </lineage>
</organism>
<evidence type="ECO:0000313" key="1">
    <source>
        <dbReference type="EMBL" id="VDK22725.1"/>
    </source>
</evidence>
<dbReference type="EMBL" id="UYRS01000282">
    <property type="protein sequence ID" value="VDK22725.1"/>
    <property type="molecule type" value="Genomic_DNA"/>
</dbReference>
<evidence type="ECO:0000313" key="3">
    <source>
        <dbReference type="WBParaSite" id="TASK_0000123901-mRNA-1"/>
    </source>
</evidence>
<dbReference type="AlphaFoldDB" id="A0A0R3VV47"/>
<accession>A0A0R3VV47</accession>